<evidence type="ECO:0000313" key="1">
    <source>
        <dbReference type="EMBL" id="KAI4458060.1"/>
    </source>
</evidence>
<reference evidence="1" key="1">
    <citation type="submission" date="2022-04" db="EMBL/GenBank/DDBJ databases">
        <title>Chromosome-scale genome assembly of Holotrichia oblita Faldermann.</title>
        <authorList>
            <person name="Rongchong L."/>
        </authorList>
    </citation>
    <scope>NUCLEOTIDE SEQUENCE</scope>
    <source>
        <strain evidence="1">81SQS9</strain>
    </source>
</reference>
<keyword evidence="2" id="KW-1185">Reference proteome</keyword>
<proteinExistence type="predicted"/>
<gene>
    <name evidence="1" type="ORF">MML48_7g00003159</name>
</gene>
<name>A0ACB9SVH3_HOLOL</name>
<accession>A0ACB9SVH3</accession>
<protein>
    <submittedName>
        <fullName evidence="1">Uncharacterized protein</fullName>
    </submittedName>
</protein>
<dbReference type="Proteomes" id="UP001056778">
    <property type="component" value="Chromosome 7"/>
</dbReference>
<dbReference type="EMBL" id="CM043021">
    <property type="protein sequence ID" value="KAI4458060.1"/>
    <property type="molecule type" value="Genomic_DNA"/>
</dbReference>
<sequence>MIISSDSDKIWCWQKHYRKDKKRWNEEHVVKRRDGTGRKRCTTENDDAALLNFLRDNPFETAVSPCEYVNFPGSIWAARKRIKCREISNYSAARKPYLPQENTQQKIAYAQEFLNKNNDFWKKVIFSDEKVFQSFNNGRMPVYRPRNSRYDERYTQNVQSSGRFSANMWGWISYRGGILMKD</sequence>
<organism evidence="1 2">
    <name type="scientific">Holotrichia oblita</name>
    <name type="common">Chafer beetle</name>
    <dbReference type="NCBI Taxonomy" id="644536"/>
    <lineage>
        <taxon>Eukaryota</taxon>
        <taxon>Metazoa</taxon>
        <taxon>Ecdysozoa</taxon>
        <taxon>Arthropoda</taxon>
        <taxon>Hexapoda</taxon>
        <taxon>Insecta</taxon>
        <taxon>Pterygota</taxon>
        <taxon>Neoptera</taxon>
        <taxon>Endopterygota</taxon>
        <taxon>Coleoptera</taxon>
        <taxon>Polyphaga</taxon>
        <taxon>Scarabaeiformia</taxon>
        <taxon>Scarabaeidae</taxon>
        <taxon>Melolonthinae</taxon>
        <taxon>Holotrichia</taxon>
    </lineage>
</organism>
<comment type="caution">
    <text evidence="1">The sequence shown here is derived from an EMBL/GenBank/DDBJ whole genome shotgun (WGS) entry which is preliminary data.</text>
</comment>
<evidence type="ECO:0000313" key="2">
    <source>
        <dbReference type="Proteomes" id="UP001056778"/>
    </source>
</evidence>